<evidence type="ECO:0000313" key="4">
    <source>
        <dbReference type="EMBL" id="TVY21207.1"/>
    </source>
</evidence>
<feature type="domain" description="Ubiquitin-like" evidence="3">
    <location>
        <begin position="65"/>
        <end position="126"/>
    </location>
</feature>
<keyword evidence="5" id="KW-1185">Reference proteome</keyword>
<keyword evidence="2" id="KW-1133">Transmembrane helix</keyword>
<dbReference type="Pfam" id="PF10302">
    <property type="entry name" value="Dsc3_N"/>
    <property type="match status" value="1"/>
</dbReference>
<dbReference type="OrthoDB" id="2556122at2759"/>
<comment type="caution">
    <text evidence="4">The sequence shown here is derived from an EMBL/GenBank/DDBJ whole genome shotgun (WGS) entry which is preliminary data.</text>
</comment>
<protein>
    <submittedName>
        <fullName evidence="4">DSC E3 ubiquitin ligase complex subunit 3</fullName>
    </submittedName>
</protein>
<dbReference type="GO" id="GO:0005783">
    <property type="term" value="C:endoplasmic reticulum"/>
    <property type="evidence" value="ECO:0007669"/>
    <property type="project" value="TreeGrafter"/>
</dbReference>
<dbReference type="PROSITE" id="PS50053">
    <property type="entry name" value="UBIQUITIN_2"/>
    <property type="match status" value="1"/>
</dbReference>
<feature type="region of interest" description="Disordered" evidence="1">
    <location>
        <begin position="129"/>
        <end position="152"/>
    </location>
</feature>
<dbReference type="InterPro" id="IPR019413">
    <property type="entry name" value="Dsc3_ub-like_dom"/>
</dbReference>
<dbReference type="Gene3D" id="3.10.20.90">
    <property type="entry name" value="Phosphatidylinositol 3-kinase Catalytic Subunit, Chain A, domain 1"/>
    <property type="match status" value="1"/>
</dbReference>
<organism evidence="4 5">
    <name type="scientific">Lachnellula arida</name>
    <dbReference type="NCBI Taxonomy" id="1316785"/>
    <lineage>
        <taxon>Eukaryota</taxon>
        <taxon>Fungi</taxon>
        <taxon>Dikarya</taxon>
        <taxon>Ascomycota</taxon>
        <taxon>Pezizomycotina</taxon>
        <taxon>Leotiomycetes</taxon>
        <taxon>Helotiales</taxon>
        <taxon>Lachnaceae</taxon>
        <taxon>Lachnellula</taxon>
    </lineage>
</organism>
<keyword evidence="2" id="KW-0812">Transmembrane</keyword>
<dbReference type="PANTHER" id="PTHR28049">
    <property type="entry name" value="TRANSMEMBRANE PROTEIN YOR223W"/>
    <property type="match status" value="1"/>
</dbReference>
<dbReference type="Proteomes" id="UP000469559">
    <property type="component" value="Unassembled WGS sequence"/>
</dbReference>
<name>A0A8T9BMM2_9HELO</name>
<gene>
    <name evidence="4" type="primary">dsc3</name>
    <name evidence="4" type="ORF">LARI1_G000636</name>
</gene>
<evidence type="ECO:0000313" key="5">
    <source>
        <dbReference type="Proteomes" id="UP000469559"/>
    </source>
</evidence>
<dbReference type="InterPro" id="IPR045226">
    <property type="entry name" value="Dsc3"/>
</dbReference>
<reference evidence="4 5" key="1">
    <citation type="submission" date="2018-05" db="EMBL/GenBank/DDBJ databases">
        <title>Whole genome sequencing for identification of molecular markers to develop diagnostic detection tools for the regulated plant pathogen Lachnellula willkommii.</title>
        <authorList>
            <person name="Giroux E."/>
            <person name="Bilodeau G."/>
        </authorList>
    </citation>
    <scope>NUCLEOTIDE SEQUENCE [LARGE SCALE GENOMIC DNA]</scope>
    <source>
        <strain evidence="4 5">CBS 203.66</strain>
    </source>
</reference>
<evidence type="ECO:0000259" key="3">
    <source>
        <dbReference type="PROSITE" id="PS50053"/>
    </source>
</evidence>
<proteinExistence type="predicted"/>
<evidence type="ECO:0000256" key="2">
    <source>
        <dbReference type="SAM" id="Phobius"/>
    </source>
</evidence>
<keyword evidence="2" id="KW-0472">Membrane</keyword>
<sequence>MERKRSITISWGFCLYSVAASNNGSSYSIGPELLAALNPQAEQPASPSLLTPQDSLAMQSSKIPLPLTVRFTTSIPDLLLDITDPEETTVVALKHLIRSKLEPPTSKHRFRFIHSGKLLKDDDIVSAVLKIPAPPPPRSDPKGKGKAVDPPPPRVYINCSIGDVLTSAELSAESFAATTSINKSKNAAKSDSKIGGPSGPQTTTTPAPRGFDRLLSGGFTPAEVNQLRLQFLSIQSSIHTPDTMPSPETLRRMEDAWIDSNGNTGAEAANGGFDFGDDGLGGGALDDILWGNIMGFLWPLGSIGWIIREGGVWSRRRQFAVFTGFVLSLTFGMLRVVS</sequence>
<accession>A0A8T9BMM2</accession>
<feature type="transmembrane region" description="Helical" evidence="2">
    <location>
        <begin position="319"/>
        <end position="337"/>
    </location>
</feature>
<dbReference type="InterPro" id="IPR025390">
    <property type="entry name" value="Dsc3_C"/>
</dbReference>
<evidence type="ECO:0000256" key="1">
    <source>
        <dbReference type="SAM" id="MobiDB-lite"/>
    </source>
</evidence>
<dbReference type="InterPro" id="IPR029071">
    <property type="entry name" value="Ubiquitin-like_domsf"/>
</dbReference>
<feature type="transmembrane region" description="Helical" evidence="2">
    <location>
        <begin position="288"/>
        <end position="307"/>
    </location>
</feature>
<dbReference type="EMBL" id="QGMF01000023">
    <property type="protein sequence ID" value="TVY21207.1"/>
    <property type="molecule type" value="Genomic_DNA"/>
</dbReference>
<feature type="region of interest" description="Disordered" evidence="1">
    <location>
        <begin position="181"/>
        <end position="214"/>
    </location>
</feature>
<feature type="compositionally biased region" description="Low complexity" evidence="1">
    <location>
        <begin position="181"/>
        <end position="208"/>
    </location>
</feature>
<dbReference type="GO" id="GO:0044695">
    <property type="term" value="C:Dsc E3 ubiquitin ligase complex"/>
    <property type="evidence" value="ECO:0007669"/>
    <property type="project" value="InterPro"/>
</dbReference>
<dbReference type="Pfam" id="PF13373">
    <property type="entry name" value="Dsc3_C"/>
    <property type="match status" value="1"/>
</dbReference>
<dbReference type="PANTHER" id="PTHR28049:SF1">
    <property type="entry name" value="DSC E3 UBIQUITIN LIGASE COMPLEX SUBUNIT 3"/>
    <property type="match status" value="1"/>
</dbReference>
<dbReference type="AlphaFoldDB" id="A0A8T9BMM2"/>
<dbReference type="SUPFAM" id="SSF54236">
    <property type="entry name" value="Ubiquitin-like"/>
    <property type="match status" value="1"/>
</dbReference>
<dbReference type="InterPro" id="IPR000626">
    <property type="entry name" value="Ubiquitin-like_dom"/>
</dbReference>